<dbReference type="Gene3D" id="1.10.1380.10">
    <property type="entry name" value="Neutral endopeptidase , domain2"/>
    <property type="match status" value="1"/>
</dbReference>
<dbReference type="PROSITE" id="PS51885">
    <property type="entry name" value="NEPRILYSIN"/>
    <property type="match status" value="1"/>
</dbReference>
<dbReference type="PANTHER" id="PTHR11733:SF224">
    <property type="entry name" value="NEPRILYSIN-2"/>
    <property type="match status" value="1"/>
</dbReference>
<gene>
    <name evidence="4" type="ORF">Ocin01_11652</name>
</gene>
<evidence type="ECO:0000259" key="3">
    <source>
        <dbReference type="Pfam" id="PF05649"/>
    </source>
</evidence>
<keyword evidence="5" id="KW-1185">Reference proteome</keyword>
<evidence type="ECO:0000256" key="2">
    <source>
        <dbReference type="ARBA" id="ARBA00007357"/>
    </source>
</evidence>
<proteinExistence type="inferred from homology"/>
<dbReference type="EMBL" id="LJIJ01000720">
    <property type="protein sequence ID" value="ODM95024.1"/>
    <property type="molecule type" value="Genomic_DNA"/>
</dbReference>
<comment type="caution">
    <text evidence="4">The sequence shown here is derived from an EMBL/GenBank/DDBJ whole genome shotgun (WGS) entry which is preliminary data.</text>
</comment>
<dbReference type="GO" id="GO:0004222">
    <property type="term" value="F:metalloendopeptidase activity"/>
    <property type="evidence" value="ECO:0007669"/>
    <property type="project" value="InterPro"/>
</dbReference>
<dbReference type="OrthoDB" id="6475849at2759"/>
<dbReference type="InterPro" id="IPR042089">
    <property type="entry name" value="Peptidase_M13_dom_2"/>
</dbReference>
<protein>
    <submittedName>
        <fullName evidence="4">Neprilysin-21</fullName>
    </submittedName>
</protein>
<dbReference type="OMA" id="GRWIHEN"/>
<evidence type="ECO:0000313" key="4">
    <source>
        <dbReference type="EMBL" id="ODM95024.1"/>
    </source>
</evidence>
<name>A0A1D2MQD2_ORCCI</name>
<evidence type="ECO:0000256" key="1">
    <source>
        <dbReference type="ARBA" id="ARBA00004401"/>
    </source>
</evidence>
<dbReference type="Gene3D" id="3.40.390.10">
    <property type="entry name" value="Collagenase (Catalytic Domain)"/>
    <property type="match status" value="1"/>
</dbReference>
<dbReference type="GO" id="GO:0016485">
    <property type="term" value="P:protein processing"/>
    <property type="evidence" value="ECO:0007669"/>
    <property type="project" value="TreeGrafter"/>
</dbReference>
<comment type="similarity">
    <text evidence="2">Belongs to the peptidase M13 family.</text>
</comment>
<dbReference type="Proteomes" id="UP000094527">
    <property type="component" value="Unassembled WGS sequence"/>
</dbReference>
<accession>A0A1D2MQD2</accession>
<dbReference type="PANTHER" id="PTHR11733">
    <property type="entry name" value="ZINC METALLOPROTEASE FAMILY M13 NEPRILYSIN-RELATED"/>
    <property type="match status" value="1"/>
</dbReference>
<dbReference type="Pfam" id="PF05649">
    <property type="entry name" value="Peptidase_M13_N"/>
    <property type="match status" value="1"/>
</dbReference>
<sequence length="125" mass="14377">MKSYIDQSIDPCENFYAFACGGFIQNTKVPKDKMEVTQFSILEDKVLANLKLLFEEPIFPQETYPFSVAKTLYKSCMDLERLESLGFSPLLNILEGIGSWPVLLGNDWKPHLHNWTDAIWLKMLA</sequence>
<dbReference type="InterPro" id="IPR000718">
    <property type="entry name" value="Peptidase_M13"/>
</dbReference>
<comment type="subcellular location">
    <subcellularLocation>
        <location evidence="1">Cell membrane</location>
        <topology evidence="1">Single-pass type II membrane protein</topology>
    </subcellularLocation>
</comment>
<dbReference type="InterPro" id="IPR008753">
    <property type="entry name" value="Peptidase_M13_N"/>
</dbReference>
<dbReference type="InterPro" id="IPR024079">
    <property type="entry name" value="MetalloPept_cat_dom_sf"/>
</dbReference>
<dbReference type="SUPFAM" id="SSF55486">
    <property type="entry name" value="Metalloproteases ('zincins'), catalytic domain"/>
    <property type="match status" value="1"/>
</dbReference>
<organism evidence="4 5">
    <name type="scientific">Orchesella cincta</name>
    <name type="common">Springtail</name>
    <name type="synonym">Podura cincta</name>
    <dbReference type="NCBI Taxonomy" id="48709"/>
    <lineage>
        <taxon>Eukaryota</taxon>
        <taxon>Metazoa</taxon>
        <taxon>Ecdysozoa</taxon>
        <taxon>Arthropoda</taxon>
        <taxon>Hexapoda</taxon>
        <taxon>Collembola</taxon>
        <taxon>Entomobryomorpha</taxon>
        <taxon>Entomobryoidea</taxon>
        <taxon>Orchesellidae</taxon>
        <taxon>Orchesellinae</taxon>
        <taxon>Orchesella</taxon>
    </lineage>
</organism>
<dbReference type="STRING" id="48709.A0A1D2MQD2"/>
<evidence type="ECO:0000313" key="5">
    <source>
        <dbReference type="Proteomes" id="UP000094527"/>
    </source>
</evidence>
<dbReference type="GO" id="GO:0005886">
    <property type="term" value="C:plasma membrane"/>
    <property type="evidence" value="ECO:0007669"/>
    <property type="project" value="UniProtKB-SubCell"/>
</dbReference>
<dbReference type="AlphaFoldDB" id="A0A1D2MQD2"/>
<feature type="domain" description="Peptidase M13 N-terminal" evidence="3">
    <location>
        <begin position="11"/>
        <end position="118"/>
    </location>
</feature>
<reference evidence="4 5" key="1">
    <citation type="journal article" date="2016" name="Genome Biol. Evol.">
        <title>Gene Family Evolution Reflects Adaptation to Soil Environmental Stressors in the Genome of the Collembolan Orchesella cincta.</title>
        <authorList>
            <person name="Faddeeva-Vakhrusheva A."/>
            <person name="Derks M.F."/>
            <person name="Anvar S.Y."/>
            <person name="Agamennone V."/>
            <person name="Suring W."/>
            <person name="Smit S."/>
            <person name="van Straalen N.M."/>
            <person name="Roelofs D."/>
        </authorList>
    </citation>
    <scope>NUCLEOTIDE SEQUENCE [LARGE SCALE GENOMIC DNA]</scope>
    <source>
        <tissue evidence="4">Mixed pool</tissue>
    </source>
</reference>